<feature type="region of interest" description="Disordered" evidence="1">
    <location>
        <begin position="51"/>
        <end position="71"/>
    </location>
</feature>
<dbReference type="EMBL" id="JARIHO010000004">
    <property type="protein sequence ID" value="KAJ7362590.1"/>
    <property type="molecule type" value="Genomic_DNA"/>
</dbReference>
<dbReference type="AlphaFoldDB" id="A0AAD7ALW4"/>
<gene>
    <name evidence="2" type="ORF">DFH08DRAFT_799614</name>
</gene>
<proteinExistence type="predicted"/>
<dbReference type="Proteomes" id="UP001218218">
    <property type="component" value="Unassembled WGS sequence"/>
</dbReference>
<comment type="caution">
    <text evidence="2">The sequence shown here is derived from an EMBL/GenBank/DDBJ whole genome shotgun (WGS) entry which is preliminary data.</text>
</comment>
<evidence type="ECO:0000313" key="2">
    <source>
        <dbReference type="EMBL" id="KAJ7362590.1"/>
    </source>
</evidence>
<name>A0AAD7ALW4_9AGAR</name>
<organism evidence="2 3">
    <name type="scientific">Mycena albidolilacea</name>
    <dbReference type="NCBI Taxonomy" id="1033008"/>
    <lineage>
        <taxon>Eukaryota</taxon>
        <taxon>Fungi</taxon>
        <taxon>Dikarya</taxon>
        <taxon>Basidiomycota</taxon>
        <taxon>Agaricomycotina</taxon>
        <taxon>Agaricomycetes</taxon>
        <taxon>Agaricomycetidae</taxon>
        <taxon>Agaricales</taxon>
        <taxon>Marasmiineae</taxon>
        <taxon>Mycenaceae</taxon>
        <taxon>Mycena</taxon>
    </lineage>
</organism>
<sequence>MSASGGVTHYHEEIKDLLLANQTATTTKSEAVPTVTRTAAYELGLAALNCEEDNNNTTQPPSQSTGSTTIRSQHNGIDITLLFFRDLLSDVPISGAGEVGSLGDWSRWAAMSSNSKKKR</sequence>
<keyword evidence="3" id="KW-1185">Reference proteome</keyword>
<evidence type="ECO:0000313" key="3">
    <source>
        <dbReference type="Proteomes" id="UP001218218"/>
    </source>
</evidence>
<reference evidence="2" key="1">
    <citation type="submission" date="2023-03" db="EMBL/GenBank/DDBJ databases">
        <title>Massive genome expansion in bonnet fungi (Mycena s.s.) driven by repeated elements and novel gene families across ecological guilds.</title>
        <authorList>
            <consortium name="Lawrence Berkeley National Laboratory"/>
            <person name="Harder C.B."/>
            <person name="Miyauchi S."/>
            <person name="Viragh M."/>
            <person name="Kuo A."/>
            <person name="Thoen E."/>
            <person name="Andreopoulos B."/>
            <person name="Lu D."/>
            <person name="Skrede I."/>
            <person name="Drula E."/>
            <person name="Henrissat B."/>
            <person name="Morin E."/>
            <person name="Kohler A."/>
            <person name="Barry K."/>
            <person name="LaButti K."/>
            <person name="Morin E."/>
            <person name="Salamov A."/>
            <person name="Lipzen A."/>
            <person name="Mereny Z."/>
            <person name="Hegedus B."/>
            <person name="Baldrian P."/>
            <person name="Stursova M."/>
            <person name="Weitz H."/>
            <person name="Taylor A."/>
            <person name="Grigoriev I.V."/>
            <person name="Nagy L.G."/>
            <person name="Martin F."/>
            <person name="Kauserud H."/>
        </authorList>
    </citation>
    <scope>NUCLEOTIDE SEQUENCE</scope>
    <source>
        <strain evidence="2">CBHHK002</strain>
    </source>
</reference>
<accession>A0AAD7ALW4</accession>
<protein>
    <submittedName>
        <fullName evidence="2">Uncharacterized protein</fullName>
    </submittedName>
</protein>
<evidence type="ECO:0000256" key="1">
    <source>
        <dbReference type="SAM" id="MobiDB-lite"/>
    </source>
</evidence>
<feature type="compositionally biased region" description="Low complexity" evidence="1">
    <location>
        <begin position="57"/>
        <end position="69"/>
    </location>
</feature>